<dbReference type="PANTHER" id="PTHR43827:SF13">
    <property type="entry name" value="ALDO_KETO REDUCTASE FAMILY PROTEIN"/>
    <property type="match status" value="1"/>
</dbReference>
<protein>
    <submittedName>
        <fullName evidence="7">Aldo-keto reductase</fullName>
    </submittedName>
</protein>
<evidence type="ECO:0000256" key="2">
    <source>
        <dbReference type="ARBA" id="ARBA00023002"/>
    </source>
</evidence>
<evidence type="ECO:0000259" key="6">
    <source>
        <dbReference type="Pfam" id="PF00248"/>
    </source>
</evidence>
<name>A0A5M3ME64_CONPW</name>
<gene>
    <name evidence="7" type="ORF">CONPUDRAFT_84030</name>
</gene>
<dbReference type="GO" id="GO:0016491">
    <property type="term" value="F:oxidoreductase activity"/>
    <property type="evidence" value="ECO:0007669"/>
    <property type="project" value="UniProtKB-KW"/>
</dbReference>
<dbReference type="Gene3D" id="3.20.20.100">
    <property type="entry name" value="NADP-dependent oxidoreductase domain"/>
    <property type="match status" value="1"/>
</dbReference>
<dbReference type="Pfam" id="PF00248">
    <property type="entry name" value="Aldo_ket_red"/>
    <property type="match status" value="1"/>
</dbReference>
<proteinExistence type="inferred from homology"/>
<dbReference type="PRINTS" id="PR00069">
    <property type="entry name" value="ALDKETRDTASE"/>
</dbReference>
<dbReference type="GeneID" id="19210701"/>
<dbReference type="OrthoDB" id="416253at2759"/>
<evidence type="ECO:0000256" key="4">
    <source>
        <dbReference type="PIRSR" id="PIRSR000097-2"/>
    </source>
</evidence>
<evidence type="ECO:0000256" key="5">
    <source>
        <dbReference type="PIRSR" id="PIRSR000097-3"/>
    </source>
</evidence>
<evidence type="ECO:0000256" key="3">
    <source>
        <dbReference type="PIRSR" id="PIRSR000097-1"/>
    </source>
</evidence>
<evidence type="ECO:0000256" key="1">
    <source>
        <dbReference type="ARBA" id="ARBA00007905"/>
    </source>
</evidence>
<comment type="similarity">
    <text evidence="1">Belongs to the aldo/keto reductase family.</text>
</comment>
<sequence>MTDSVPKEITLPSGYKIPTIGLGVYQNARCAQAVTAALKHGYTHVDSARAYGNEQQVGVGIKAAGVDRSTLFITSKVYMTDFDDTESAVVDSIKKLKYGLEGKREPLGSSDYYDLYLLHSPHGGPAKRLRAWRGLLEAKKKGLIKTAGVSNFGVRHLEELREAGLEQPAVNQLELHPLDQQREIVEYCKKNNIVLQAYSPLIRFNFSQDKNGVIQSVADKLQKTVPQVLIRWSLQHDFVPLPKSEHEERIKANMEVYGWEIPAEEMARLDALDIGDAGAVCWVPVHEP</sequence>
<feature type="active site" description="Proton donor" evidence="3">
    <location>
        <position position="51"/>
    </location>
</feature>
<dbReference type="Proteomes" id="UP000053558">
    <property type="component" value="Unassembled WGS sequence"/>
</dbReference>
<keyword evidence="8" id="KW-1185">Reference proteome</keyword>
<comment type="caution">
    <text evidence="7">The sequence shown here is derived from an EMBL/GenBank/DDBJ whole genome shotgun (WGS) entry which is preliminary data.</text>
</comment>
<dbReference type="InterPro" id="IPR036812">
    <property type="entry name" value="NAD(P)_OxRdtase_dom_sf"/>
</dbReference>
<accession>A0A5M3ME64</accession>
<organism evidence="7 8">
    <name type="scientific">Coniophora puteana (strain RWD-64-598)</name>
    <name type="common">Brown rot fungus</name>
    <dbReference type="NCBI Taxonomy" id="741705"/>
    <lineage>
        <taxon>Eukaryota</taxon>
        <taxon>Fungi</taxon>
        <taxon>Dikarya</taxon>
        <taxon>Basidiomycota</taxon>
        <taxon>Agaricomycotina</taxon>
        <taxon>Agaricomycetes</taxon>
        <taxon>Agaricomycetidae</taxon>
        <taxon>Boletales</taxon>
        <taxon>Coniophorineae</taxon>
        <taxon>Coniophoraceae</taxon>
        <taxon>Coniophora</taxon>
    </lineage>
</organism>
<dbReference type="CDD" id="cd19071">
    <property type="entry name" value="AKR_AKR1-5-like"/>
    <property type="match status" value="1"/>
</dbReference>
<dbReference type="KEGG" id="cput:CONPUDRAFT_84030"/>
<reference evidence="8" key="1">
    <citation type="journal article" date="2012" name="Science">
        <title>The Paleozoic origin of enzymatic lignin decomposition reconstructed from 31 fungal genomes.</title>
        <authorList>
            <person name="Floudas D."/>
            <person name="Binder M."/>
            <person name="Riley R."/>
            <person name="Barry K."/>
            <person name="Blanchette R.A."/>
            <person name="Henrissat B."/>
            <person name="Martinez A.T."/>
            <person name="Otillar R."/>
            <person name="Spatafora J.W."/>
            <person name="Yadav J.S."/>
            <person name="Aerts A."/>
            <person name="Benoit I."/>
            <person name="Boyd A."/>
            <person name="Carlson A."/>
            <person name="Copeland A."/>
            <person name="Coutinho P.M."/>
            <person name="de Vries R.P."/>
            <person name="Ferreira P."/>
            <person name="Findley K."/>
            <person name="Foster B."/>
            <person name="Gaskell J."/>
            <person name="Glotzer D."/>
            <person name="Gorecki P."/>
            <person name="Heitman J."/>
            <person name="Hesse C."/>
            <person name="Hori C."/>
            <person name="Igarashi K."/>
            <person name="Jurgens J.A."/>
            <person name="Kallen N."/>
            <person name="Kersten P."/>
            <person name="Kohler A."/>
            <person name="Kuees U."/>
            <person name="Kumar T.K.A."/>
            <person name="Kuo A."/>
            <person name="LaButti K."/>
            <person name="Larrondo L.F."/>
            <person name="Lindquist E."/>
            <person name="Ling A."/>
            <person name="Lombard V."/>
            <person name="Lucas S."/>
            <person name="Lundell T."/>
            <person name="Martin R."/>
            <person name="McLaughlin D.J."/>
            <person name="Morgenstern I."/>
            <person name="Morin E."/>
            <person name="Murat C."/>
            <person name="Nagy L.G."/>
            <person name="Nolan M."/>
            <person name="Ohm R.A."/>
            <person name="Patyshakuliyeva A."/>
            <person name="Rokas A."/>
            <person name="Ruiz-Duenas F.J."/>
            <person name="Sabat G."/>
            <person name="Salamov A."/>
            <person name="Samejima M."/>
            <person name="Schmutz J."/>
            <person name="Slot J.C."/>
            <person name="St John F."/>
            <person name="Stenlid J."/>
            <person name="Sun H."/>
            <person name="Sun S."/>
            <person name="Syed K."/>
            <person name="Tsang A."/>
            <person name="Wiebenga A."/>
            <person name="Young D."/>
            <person name="Pisabarro A."/>
            <person name="Eastwood D.C."/>
            <person name="Martin F."/>
            <person name="Cullen D."/>
            <person name="Grigoriev I.V."/>
            <person name="Hibbett D.S."/>
        </authorList>
    </citation>
    <scope>NUCLEOTIDE SEQUENCE [LARGE SCALE GENOMIC DNA]</scope>
    <source>
        <strain evidence="8">RWD-64-598 SS2</strain>
    </source>
</reference>
<dbReference type="AlphaFoldDB" id="A0A5M3ME64"/>
<dbReference type="PANTHER" id="PTHR43827">
    <property type="entry name" value="2,5-DIKETO-D-GLUCONIC ACID REDUCTASE"/>
    <property type="match status" value="1"/>
</dbReference>
<feature type="site" description="Lowers pKa of active site Tyr" evidence="5">
    <location>
        <position position="76"/>
    </location>
</feature>
<evidence type="ECO:0000313" key="8">
    <source>
        <dbReference type="Proteomes" id="UP000053558"/>
    </source>
</evidence>
<feature type="binding site" evidence="4">
    <location>
        <position position="119"/>
    </location>
    <ligand>
        <name>substrate</name>
    </ligand>
</feature>
<dbReference type="EMBL" id="JH711583">
    <property type="protein sequence ID" value="EIW77512.1"/>
    <property type="molecule type" value="Genomic_DNA"/>
</dbReference>
<evidence type="ECO:0000313" key="7">
    <source>
        <dbReference type="EMBL" id="EIW77512.1"/>
    </source>
</evidence>
<feature type="domain" description="NADP-dependent oxidoreductase" evidence="6">
    <location>
        <begin position="27"/>
        <end position="273"/>
    </location>
</feature>
<dbReference type="InterPro" id="IPR020471">
    <property type="entry name" value="AKR"/>
</dbReference>
<dbReference type="RefSeq" id="XP_007771954.1">
    <property type="nucleotide sequence ID" value="XM_007773764.1"/>
</dbReference>
<keyword evidence="2" id="KW-0560">Oxidoreductase</keyword>
<dbReference type="InterPro" id="IPR023210">
    <property type="entry name" value="NADP_OxRdtase_dom"/>
</dbReference>
<dbReference type="FunFam" id="3.20.20.100:FF:000015">
    <property type="entry name" value="Oxidoreductase, aldo/keto reductase family"/>
    <property type="match status" value="1"/>
</dbReference>
<dbReference type="PIRSF" id="PIRSF000097">
    <property type="entry name" value="AKR"/>
    <property type="match status" value="1"/>
</dbReference>
<dbReference type="SUPFAM" id="SSF51430">
    <property type="entry name" value="NAD(P)-linked oxidoreductase"/>
    <property type="match status" value="1"/>
</dbReference>